<dbReference type="Proteomes" id="UP000553632">
    <property type="component" value="Unassembled WGS sequence"/>
</dbReference>
<dbReference type="SUPFAM" id="SSF75011">
    <property type="entry name" value="3-carboxy-cis,cis-mucoante lactonizing enzyme"/>
    <property type="match status" value="1"/>
</dbReference>
<comment type="caution">
    <text evidence="1">The sequence shown here is derived from an EMBL/GenBank/DDBJ whole genome shotgun (WGS) entry which is preliminary data.</text>
</comment>
<accession>A0A7J6RCN9</accession>
<evidence type="ECO:0000313" key="1">
    <source>
        <dbReference type="EMBL" id="KAF4718454.1"/>
    </source>
</evidence>
<keyword evidence="2" id="KW-1185">Reference proteome</keyword>
<reference evidence="1 2" key="1">
    <citation type="submission" date="2020-04" db="EMBL/GenBank/DDBJ databases">
        <title>Perkinsus olseni comparative genomics.</title>
        <authorList>
            <person name="Bogema D.R."/>
        </authorList>
    </citation>
    <scope>NUCLEOTIDE SEQUENCE [LARGE SCALE GENOMIC DNA]</scope>
    <source>
        <strain evidence="1 2">ATCC PRA-207</strain>
    </source>
</reference>
<dbReference type="EMBL" id="JABANO010026489">
    <property type="protein sequence ID" value="KAF4718454.1"/>
    <property type="molecule type" value="Genomic_DNA"/>
</dbReference>
<protein>
    <submittedName>
        <fullName evidence="1">Uncharacterized protein</fullName>
    </submittedName>
</protein>
<dbReference type="AlphaFoldDB" id="A0A7J6RCN9"/>
<gene>
    <name evidence="1" type="ORF">FOZ63_023940</name>
</gene>
<proteinExistence type="predicted"/>
<name>A0A7J6RCN9_PEROL</name>
<evidence type="ECO:0000313" key="2">
    <source>
        <dbReference type="Proteomes" id="UP000553632"/>
    </source>
</evidence>
<organism evidence="1 2">
    <name type="scientific">Perkinsus olseni</name>
    <name type="common">Perkinsus atlanticus</name>
    <dbReference type="NCBI Taxonomy" id="32597"/>
    <lineage>
        <taxon>Eukaryota</taxon>
        <taxon>Sar</taxon>
        <taxon>Alveolata</taxon>
        <taxon>Perkinsozoa</taxon>
        <taxon>Perkinsea</taxon>
        <taxon>Perkinsida</taxon>
        <taxon>Perkinsidae</taxon>
        <taxon>Perkinsus</taxon>
    </lineage>
</organism>
<sequence>MSMKSSRRTAVCLRLRALNERYVSPVDGLLWTIWSFLATPHSILSPSYTARREGFIYGLDSFGRSSVLFSVKPTHGGDVRLISGYDVNAGGMTGVFDELEVDGEPMSVCTDGEGLYYSDFGLQRNWLVRMSLSVSDCVDVLPAPPGEHPSCNLSDTHCVTNGRLFMVGNGDCKLFRIRLPAASDHLELSSCIFRHPVDGLAWEPVADLPLEVIAIDVVARGDGKFKFVCVGCDDGSERYFIHFVDCDGTEKIFPCKDARMCKFVPSCDELVCVATNLSSSTISWSIILVDVWCGSVLSTLDHTSHYGCDPFLGCHCYLTITESDRVVLAQQHIRGRECFFEVAVTQIDTRS</sequence>